<evidence type="ECO:0000313" key="2">
    <source>
        <dbReference type="EMBL" id="EKO14959.1"/>
    </source>
</evidence>
<dbReference type="EMBL" id="AHMY02000051">
    <property type="protein sequence ID" value="EKO14959.1"/>
    <property type="molecule type" value="Genomic_DNA"/>
</dbReference>
<organism evidence="2 3">
    <name type="scientific">Leptospira kirschneri str. H1</name>
    <dbReference type="NCBI Taxonomy" id="1049966"/>
    <lineage>
        <taxon>Bacteria</taxon>
        <taxon>Pseudomonadati</taxon>
        <taxon>Spirochaetota</taxon>
        <taxon>Spirochaetia</taxon>
        <taxon>Leptospirales</taxon>
        <taxon>Leptospiraceae</taxon>
        <taxon>Leptospira</taxon>
    </lineage>
</organism>
<evidence type="ECO:0000256" key="1">
    <source>
        <dbReference type="SAM" id="SignalP"/>
    </source>
</evidence>
<protein>
    <recommendedName>
        <fullName evidence="4">Lipoprotein</fullName>
    </recommendedName>
</protein>
<feature type="chain" id="PRO_5002392592" description="Lipoprotein" evidence="1">
    <location>
        <begin position="24"/>
        <end position="94"/>
    </location>
</feature>
<gene>
    <name evidence="2" type="ORF">LEP1GSC081_1512</name>
</gene>
<feature type="signal peptide" evidence="1">
    <location>
        <begin position="1"/>
        <end position="23"/>
    </location>
</feature>
<reference evidence="2 3" key="1">
    <citation type="submission" date="2012-10" db="EMBL/GenBank/DDBJ databases">
        <authorList>
            <person name="Harkins D.M."/>
            <person name="Durkin A.S."/>
            <person name="Brinkac L.M."/>
            <person name="Selengut J.D."/>
            <person name="Sanka R."/>
            <person name="DePew J."/>
            <person name="Purushe J."/>
            <person name="Peacock S.J."/>
            <person name="Thaipadungpanit J."/>
            <person name="Wuthiekanun V.W."/>
            <person name="Day N.P."/>
            <person name="Vinetz J.M."/>
            <person name="Sutton G.G."/>
            <person name="Nelson W.C."/>
            <person name="Fouts D.E."/>
        </authorList>
    </citation>
    <scope>NUCLEOTIDE SEQUENCE [LARGE SCALE GENOMIC DNA]</scope>
    <source>
        <strain evidence="2 3">H1</strain>
    </source>
</reference>
<comment type="caution">
    <text evidence="2">The sequence shown here is derived from an EMBL/GenBank/DDBJ whole genome shotgun (WGS) entry which is preliminary data.</text>
</comment>
<evidence type="ECO:0008006" key="4">
    <source>
        <dbReference type="Google" id="ProtNLM"/>
    </source>
</evidence>
<accession>A0A0E2B160</accession>
<proteinExistence type="predicted"/>
<dbReference type="Proteomes" id="UP000006253">
    <property type="component" value="Unassembled WGS sequence"/>
</dbReference>
<name>A0A0E2B160_9LEPT</name>
<evidence type="ECO:0000313" key="3">
    <source>
        <dbReference type="Proteomes" id="UP000006253"/>
    </source>
</evidence>
<keyword evidence="1" id="KW-0732">Signal</keyword>
<dbReference type="RefSeq" id="WP_004766308.1">
    <property type="nucleotide sequence ID" value="NZ_AHMY02000051.1"/>
</dbReference>
<sequence>MRKLFSILLLSFFFFIVMSNCNARKDTTKEKAIINYMLSCGPGGTIDSCNAACGATYGETVTNANLQALNTCTSNCSNNCNVLNLLIQFNNINK</sequence>
<dbReference type="AlphaFoldDB" id="A0A0E2B160"/>